<evidence type="ECO:0000256" key="1">
    <source>
        <dbReference type="SAM" id="MobiDB-lite"/>
    </source>
</evidence>
<gene>
    <name evidence="2" type="ORF">LLEC1_02909</name>
</gene>
<dbReference type="AlphaFoldDB" id="A0A179IC23"/>
<feature type="region of interest" description="Disordered" evidence="1">
    <location>
        <begin position="659"/>
        <end position="683"/>
    </location>
</feature>
<comment type="caution">
    <text evidence="2">The sequence shown here is derived from an EMBL/GenBank/DDBJ whole genome shotgun (WGS) entry which is preliminary data.</text>
</comment>
<reference evidence="2 3" key="1">
    <citation type="submission" date="2016-03" db="EMBL/GenBank/DDBJ databases">
        <title>Fine-scale spatial genetic structure of a fungal parasite of coffee scale insects.</title>
        <authorList>
            <person name="Jackson D."/>
            <person name="Zemenick K.A."/>
            <person name="Malloure B."/>
            <person name="Quandt C.A."/>
            <person name="James T.Y."/>
        </authorList>
    </citation>
    <scope>NUCLEOTIDE SEQUENCE [LARGE SCALE GENOMIC DNA]</scope>
    <source>
        <strain evidence="2 3">UM487</strain>
    </source>
</reference>
<protein>
    <submittedName>
        <fullName evidence="2">Uncharacterized protein</fullName>
    </submittedName>
</protein>
<feature type="region of interest" description="Disordered" evidence="1">
    <location>
        <begin position="1"/>
        <end position="26"/>
    </location>
</feature>
<evidence type="ECO:0000313" key="3">
    <source>
        <dbReference type="Proteomes" id="UP000243081"/>
    </source>
</evidence>
<proteinExistence type="predicted"/>
<dbReference type="Proteomes" id="UP000243081">
    <property type="component" value="Unassembled WGS sequence"/>
</dbReference>
<dbReference type="OMA" id="CPLIHFG"/>
<name>A0A179IC23_CORDF</name>
<organism evidence="2 3">
    <name type="scientific">Cordyceps confragosa</name>
    <name type="common">Lecanicillium lecanii</name>
    <dbReference type="NCBI Taxonomy" id="2714763"/>
    <lineage>
        <taxon>Eukaryota</taxon>
        <taxon>Fungi</taxon>
        <taxon>Dikarya</taxon>
        <taxon>Ascomycota</taxon>
        <taxon>Pezizomycotina</taxon>
        <taxon>Sordariomycetes</taxon>
        <taxon>Hypocreomycetidae</taxon>
        <taxon>Hypocreales</taxon>
        <taxon>Cordycipitaceae</taxon>
        <taxon>Akanthomyces</taxon>
    </lineage>
</organism>
<feature type="compositionally biased region" description="Basic and acidic residues" evidence="1">
    <location>
        <begin position="671"/>
        <end position="681"/>
    </location>
</feature>
<evidence type="ECO:0000313" key="2">
    <source>
        <dbReference type="EMBL" id="OAQ99814.1"/>
    </source>
</evidence>
<dbReference type="EMBL" id="LUKN01002004">
    <property type="protein sequence ID" value="OAQ99814.1"/>
    <property type="molecule type" value="Genomic_DNA"/>
</dbReference>
<feature type="compositionally biased region" description="Basic residues" evidence="1">
    <location>
        <begin position="1"/>
        <end position="18"/>
    </location>
</feature>
<accession>A0A179IC23</accession>
<dbReference type="OrthoDB" id="5428138at2759"/>
<sequence length="709" mass="81036">MARRRKTPAQKHAQKHAHSAASEDCRYGMTLSRRRLEREGFHPEAGAQSTQEVIHSWAAMANTQMKNRPQASAYRRITRAFLLLREELEETFGERDRESPFEKLITSQSVGPLILNHVFATGFKSAFSLASTSKHLWIILAGTVNYFDFYAGRLQNLGPSTVFVSVTPQFTLQEMMATRLTDPYGFKSATPFTDWHNAAITREEDAVNTLFMVRRRLRAEAKKDGSQPIPAFLDTIFDQSTLQAILALDDIDGIFKANQFVSMPAETIFRPQMIYAATRLQLFLIQIYNQRKNTQVLHLYETPFLDRRVLAIVLRACHNVTMLGVYNCPLIHLGDLVPILDLIYEINEERRHVSMPLIAAFDFFPSFHPGLSVPHGQYPIYGLTPDSMDLDIVQRGVYAILLKAYLKTRHMRLELLFEPGRALKAFLFRLPNPPLSMPTFFDGLCRYLDSGASSMQRRQALFDLTKPIRLGLEPNLDDESWFQEEMGRCLPFCSSCGYEMLYELFPAGTRRVYPHRRICAACSLQDLLDRQPHDMRDWKIGMLARIMPDWDGKAFNRDAPTGHQESPGNDLMRLQSTASSREDVSPLHVGDDGQLAATPGVIELLRDNKYTTDSLQNLPSLQDLVQDHAAFDERWAELFNRCNEADLYMCARRRLLAESKRDGRSAPPPESPRDSNGEAWHRPRHAREVQSYNYVSAAQFHAALEAKEW</sequence>
<keyword evidence="3" id="KW-1185">Reference proteome</keyword>